<dbReference type="EMBL" id="CP002188">
    <property type="protein sequence ID" value="ADR25363.1"/>
    <property type="molecule type" value="Genomic_DNA"/>
</dbReference>
<accession>A0A454AQP5</accession>
<evidence type="ECO:0000313" key="1">
    <source>
        <dbReference type="EMBL" id="ADR25363.1"/>
    </source>
</evidence>
<dbReference type="KEGG" id="mbv:MBOVPG45_0235"/>
<name>A0A454AQP5_MYCBG</name>
<proteinExistence type="predicted"/>
<protein>
    <submittedName>
        <fullName evidence="1">Uncharacterized protein</fullName>
    </submittedName>
</protein>
<gene>
    <name evidence="1" type="ordered locus">MBOVPG45_0235</name>
</gene>
<dbReference type="Proteomes" id="UP000008713">
    <property type="component" value="Chromosome"/>
</dbReference>
<sequence>MLLVHPLTNFLSSSLDCLVLWSLEIKLAETALSSLSFCALFSFSVGERTFEFDDECAPPKSFKVLSDADSKCLLIILSFKDSELLVALDEELAESLFDDYKTFGLLVLLLLDVVSPSVYEVPSSVLGFWTTFLESSFLTGSLISFSPYFISWSFKLW</sequence>
<organism evidence="1 2">
    <name type="scientific">Mycoplasmopsis bovis (strain ATCC 25523 / DSM 22781 / NCTC 10131 / PG45)</name>
    <name type="common">Mycoplasma bovis</name>
    <dbReference type="NCBI Taxonomy" id="289397"/>
    <lineage>
        <taxon>Bacteria</taxon>
        <taxon>Bacillati</taxon>
        <taxon>Mycoplasmatota</taxon>
        <taxon>Mycoplasmoidales</taxon>
        <taxon>Metamycoplasmataceae</taxon>
        <taxon>Mycoplasmopsis</taxon>
    </lineage>
</organism>
<evidence type="ECO:0000313" key="2">
    <source>
        <dbReference type="Proteomes" id="UP000008713"/>
    </source>
</evidence>
<dbReference type="RefSeq" id="WP_013456571.1">
    <property type="nucleotide sequence ID" value="NC_014760.1"/>
</dbReference>
<reference evidence="1 2" key="1">
    <citation type="journal article" date="2011" name="Infect. Immun.">
        <title>Complete genome sequence of Mycoplasma bovis type strain PG45 (ATCC 25523).</title>
        <authorList>
            <person name="Wise K.S."/>
            <person name="Calcutt M.J."/>
            <person name="Foecking M.F."/>
            <person name="Roske K."/>
            <person name="Madupu R."/>
            <person name="Methe B.A."/>
        </authorList>
    </citation>
    <scope>NUCLEOTIDE SEQUENCE [LARGE SCALE GENOMIC DNA]</scope>
    <source>
        <strain evidence="2">ATCC 25523 / DSM 22781 / NCTC 10131 / PG45</strain>
    </source>
</reference>
<dbReference type="GeneID" id="31507592"/>
<dbReference type="AlphaFoldDB" id="A0A454AQP5"/>